<dbReference type="Pfam" id="PF01632">
    <property type="entry name" value="Ribosomal_L35p"/>
    <property type="match status" value="1"/>
</dbReference>
<dbReference type="PANTHER" id="PTHR33343">
    <property type="entry name" value="54S RIBOSOMAL PROTEIN BL35M"/>
    <property type="match status" value="1"/>
</dbReference>
<organism evidence="6">
    <name type="scientific">Digenea simplex</name>
    <name type="common">Marine red alga</name>
    <name type="synonym">Conferva simplex</name>
    <dbReference type="NCBI Taxonomy" id="945030"/>
    <lineage>
        <taxon>Eukaryota</taxon>
        <taxon>Rhodophyta</taxon>
        <taxon>Florideophyceae</taxon>
        <taxon>Rhodymeniophycidae</taxon>
        <taxon>Ceramiales</taxon>
        <taxon>Rhodomelaceae</taxon>
        <taxon>Polysiphonioideae</taxon>
        <taxon>Digenea</taxon>
    </lineage>
</organism>
<proteinExistence type="inferred from homology"/>
<keyword evidence="6" id="KW-0934">Plastid</keyword>
<dbReference type="EMBL" id="MF101465">
    <property type="protein sequence ID" value="ARW69551.1"/>
    <property type="molecule type" value="Genomic_DNA"/>
</dbReference>
<dbReference type="RefSeq" id="YP_009399732.1">
    <property type="nucleotide sequence ID" value="NC_035298.1"/>
</dbReference>
<dbReference type="Gene3D" id="4.10.410.60">
    <property type="match status" value="1"/>
</dbReference>
<name>A0A1Z1MUS1_DIGSM</name>
<sequence length="66" mass="8062">MYKLKTTQSILKRFKITSKKKLLKHRACRSHLLQKKSSKRKRKLRNIKEVNLTDKRNFINSLPYIY</sequence>
<dbReference type="AlphaFoldDB" id="A0A1Z1MUS1"/>
<dbReference type="InterPro" id="IPR037229">
    <property type="entry name" value="Ribosomal_bL35_sf"/>
</dbReference>
<dbReference type="InterPro" id="IPR001706">
    <property type="entry name" value="Ribosomal_bL35"/>
</dbReference>
<dbReference type="NCBIfam" id="TIGR00001">
    <property type="entry name" value="rpmI_bact"/>
    <property type="match status" value="1"/>
</dbReference>
<dbReference type="PROSITE" id="PS00936">
    <property type="entry name" value="RIBOSOMAL_L35"/>
    <property type="match status" value="1"/>
</dbReference>
<keyword evidence="2 5" id="KW-0689">Ribosomal protein</keyword>
<dbReference type="GeneID" id="33362240"/>
<dbReference type="InterPro" id="IPR021137">
    <property type="entry name" value="Ribosomal_bL35-like"/>
</dbReference>
<evidence type="ECO:0000256" key="4">
    <source>
        <dbReference type="ARBA" id="ARBA00072523"/>
    </source>
</evidence>
<evidence type="ECO:0000256" key="3">
    <source>
        <dbReference type="ARBA" id="ARBA00023274"/>
    </source>
</evidence>
<gene>
    <name evidence="5 6" type="primary">rpl35</name>
</gene>
<dbReference type="InterPro" id="IPR018265">
    <property type="entry name" value="Ribosomal_bL35_CS"/>
</dbReference>
<dbReference type="GO" id="GO:0009507">
    <property type="term" value="C:chloroplast"/>
    <property type="evidence" value="ECO:0007669"/>
    <property type="project" value="UniProtKB-SubCell"/>
</dbReference>
<dbReference type="PRINTS" id="PR00064">
    <property type="entry name" value="RIBOSOMALL35"/>
</dbReference>
<protein>
    <recommendedName>
        <fullName evidence="4 5">Large ribosomal subunit protein bL35c</fullName>
    </recommendedName>
</protein>
<dbReference type="GO" id="GO:0015934">
    <property type="term" value="C:large ribosomal subunit"/>
    <property type="evidence" value="ECO:0007669"/>
    <property type="project" value="TreeGrafter"/>
</dbReference>
<dbReference type="FunFam" id="4.10.410.60:FF:000001">
    <property type="entry name" value="50S ribosomal protein L35"/>
    <property type="match status" value="1"/>
</dbReference>
<comment type="subcellular location">
    <subcellularLocation>
        <location evidence="5">Plastid</location>
        <location evidence="5">Chloroplast</location>
    </subcellularLocation>
</comment>
<dbReference type="PANTHER" id="PTHR33343:SF1">
    <property type="entry name" value="LARGE RIBOSOMAL SUBUNIT PROTEIN BL35M"/>
    <property type="match status" value="1"/>
</dbReference>
<reference evidence="6" key="1">
    <citation type="journal article" date="2017" name="J. Phycol.">
        <title>Analysis of chloroplast genomes and a supermatrix inform reclassification of the Rhodomelaceae (Rhodophyta).</title>
        <authorList>
            <person name="Diaz-Tapia P."/>
            <person name="Maggs C.A."/>
            <person name="West J.A."/>
            <person name="Verbruggen H."/>
        </authorList>
    </citation>
    <scope>NUCLEOTIDE SEQUENCE</scope>
    <source>
        <strain evidence="6">PD1820</strain>
    </source>
</reference>
<evidence type="ECO:0000256" key="5">
    <source>
        <dbReference type="HAMAP-Rule" id="MF_00514"/>
    </source>
</evidence>
<geneLocation type="chloroplast" evidence="6"/>
<accession>A0A1Z1MUS1</accession>
<dbReference type="GO" id="GO:0006412">
    <property type="term" value="P:translation"/>
    <property type="evidence" value="ECO:0007669"/>
    <property type="project" value="UniProtKB-UniRule"/>
</dbReference>
<evidence type="ECO:0000256" key="1">
    <source>
        <dbReference type="ARBA" id="ARBA00006598"/>
    </source>
</evidence>
<dbReference type="HAMAP" id="MF_00514">
    <property type="entry name" value="Ribosomal_bL35"/>
    <property type="match status" value="1"/>
</dbReference>
<dbReference type="SUPFAM" id="SSF143034">
    <property type="entry name" value="L35p-like"/>
    <property type="match status" value="1"/>
</dbReference>
<comment type="similarity">
    <text evidence="1 5">Belongs to the bacterial ribosomal protein bL35 family.</text>
</comment>
<dbReference type="GO" id="GO:0003735">
    <property type="term" value="F:structural constituent of ribosome"/>
    <property type="evidence" value="ECO:0007669"/>
    <property type="project" value="InterPro"/>
</dbReference>
<evidence type="ECO:0000313" key="6">
    <source>
        <dbReference type="EMBL" id="ARW69551.1"/>
    </source>
</evidence>
<evidence type="ECO:0000256" key="2">
    <source>
        <dbReference type="ARBA" id="ARBA00022980"/>
    </source>
</evidence>
<keyword evidence="6" id="KW-0150">Chloroplast</keyword>
<keyword evidence="3 5" id="KW-0687">Ribonucleoprotein</keyword>